<dbReference type="InterPro" id="IPR022764">
    <property type="entry name" value="Peptidase_S54_rhomboid_dom"/>
</dbReference>
<evidence type="ECO:0000256" key="3">
    <source>
        <dbReference type="ARBA" id="ARBA00022989"/>
    </source>
</evidence>
<proteinExistence type="predicted"/>
<evidence type="ECO:0000256" key="4">
    <source>
        <dbReference type="ARBA" id="ARBA00023136"/>
    </source>
</evidence>
<evidence type="ECO:0000256" key="2">
    <source>
        <dbReference type="ARBA" id="ARBA00022692"/>
    </source>
</evidence>
<feature type="transmembrane region" description="Helical" evidence="5">
    <location>
        <begin position="66"/>
        <end position="88"/>
    </location>
</feature>
<dbReference type="AlphaFoldDB" id="A0A1N6NZF0"/>
<feature type="transmembrane region" description="Helical" evidence="5">
    <location>
        <begin position="126"/>
        <end position="147"/>
    </location>
</feature>
<keyword evidence="7" id="KW-0378">Hydrolase</keyword>
<feature type="transmembrane region" description="Helical" evidence="5">
    <location>
        <begin position="16"/>
        <end position="34"/>
    </location>
</feature>
<sequence>MAIPDGVHMFQRLPPVTRALLIANAAVFLMQWLLGEMRMSPFMLWPLGDQSGAQSFMPWQLLTYGFMHGGLMHLLFNMLVLFMFGAPLEHVWGPKRFLQYYLACVIGAGLCQLAVGWWMVSQGGAAYPTVGASGGVLGLVLGYGLLFPQQKVMIFPIPFFIPAKIAVVLVGLFALFAGVTNTMPGIAHFAHLGGMLTGWLMIRYWRGQPPFGGRGKRKRHLRSV</sequence>
<dbReference type="SUPFAM" id="SSF144091">
    <property type="entry name" value="Rhomboid-like"/>
    <property type="match status" value="1"/>
</dbReference>
<dbReference type="GO" id="GO:0016020">
    <property type="term" value="C:membrane"/>
    <property type="evidence" value="ECO:0007669"/>
    <property type="project" value="UniProtKB-SubCell"/>
</dbReference>
<evidence type="ECO:0000313" key="7">
    <source>
        <dbReference type="EMBL" id="SIP97449.1"/>
    </source>
</evidence>
<dbReference type="InterPro" id="IPR035952">
    <property type="entry name" value="Rhomboid-like_sf"/>
</dbReference>
<reference evidence="8" key="1">
    <citation type="submission" date="2017-01" db="EMBL/GenBank/DDBJ databases">
        <authorList>
            <person name="Varghese N."/>
            <person name="Submissions S."/>
        </authorList>
    </citation>
    <scope>NUCLEOTIDE SEQUENCE [LARGE SCALE GENOMIC DNA]</scope>
    <source>
        <strain evidence="8">UM1</strain>
    </source>
</reference>
<organism evidence="7 8">
    <name type="scientific">Solilutibacter tolerans</name>
    <dbReference type="NCBI Taxonomy" id="1604334"/>
    <lineage>
        <taxon>Bacteria</taxon>
        <taxon>Pseudomonadati</taxon>
        <taxon>Pseudomonadota</taxon>
        <taxon>Gammaproteobacteria</taxon>
        <taxon>Lysobacterales</taxon>
        <taxon>Lysobacteraceae</taxon>
        <taxon>Solilutibacter</taxon>
    </lineage>
</organism>
<name>A0A1N6NZF0_9GAMM</name>
<feature type="transmembrane region" description="Helical" evidence="5">
    <location>
        <begin position="185"/>
        <end position="205"/>
    </location>
</feature>
<feature type="domain" description="Peptidase S54 rhomboid" evidence="6">
    <location>
        <begin position="57"/>
        <end position="202"/>
    </location>
</feature>
<feature type="transmembrane region" description="Helical" evidence="5">
    <location>
        <begin position="100"/>
        <end position="120"/>
    </location>
</feature>
<evidence type="ECO:0000256" key="1">
    <source>
        <dbReference type="ARBA" id="ARBA00004141"/>
    </source>
</evidence>
<dbReference type="Pfam" id="PF01694">
    <property type="entry name" value="Rhomboid"/>
    <property type="match status" value="1"/>
</dbReference>
<dbReference type="PANTHER" id="PTHR43066:SF11">
    <property type="entry name" value="PEPTIDASE S54 RHOMBOID DOMAIN-CONTAINING PROTEIN"/>
    <property type="match status" value="1"/>
</dbReference>
<dbReference type="EMBL" id="FTLW01000001">
    <property type="protein sequence ID" value="SIP97449.1"/>
    <property type="molecule type" value="Genomic_DNA"/>
</dbReference>
<dbReference type="Proteomes" id="UP000241788">
    <property type="component" value="Unassembled WGS sequence"/>
</dbReference>
<dbReference type="STRING" id="1604334.SAMN05421546_0433"/>
<keyword evidence="8" id="KW-1185">Reference proteome</keyword>
<dbReference type="GO" id="GO:0004252">
    <property type="term" value="F:serine-type endopeptidase activity"/>
    <property type="evidence" value="ECO:0007669"/>
    <property type="project" value="InterPro"/>
</dbReference>
<keyword evidence="3 5" id="KW-1133">Transmembrane helix</keyword>
<protein>
    <submittedName>
        <fullName evidence="7">Membrane associated serine protease, rhomboid family</fullName>
    </submittedName>
</protein>
<dbReference type="Gene3D" id="1.20.1540.10">
    <property type="entry name" value="Rhomboid-like"/>
    <property type="match status" value="1"/>
</dbReference>
<accession>A0A1N6NZF0</accession>
<keyword evidence="4 5" id="KW-0472">Membrane</keyword>
<dbReference type="PANTHER" id="PTHR43066">
    <property type="entry name" value="RHOMBOID-RELATED PROTEIN"/>
    <property type="match status" value="1"/>
</dbReference>
<evidence type="ECO:0000259" key="6">
    <source>
        <dbReference type="Pfam" id="PF01694"/>
    </source>
</evidence>
<keyword evidence="7" id="KW-0645">Protease</keyword>
<gene>
    <name evidence="7" type="ORF">SAMN05421546_0433</name>
</gene>
<keyword evidence="2 5" id="KW-0812">Transmembrane</keyword>
<evidence type="ECO:0000313" key="8">
    <source>
        <dbReference type="Proteomes" id="UP000241788"/>
    </source>
</evidence>
<comment type="subcellular location">
    <subcellularLocation>
        <location evidence="1">Membrane</location>
        <topology evidence="1">Multi-pass membrane protein</topology>
    </subcellularLocation>
</comment>
<evidence type="ECO:0000256" key="5">
    <source>
        <dbReference type="SAM" id="Phobius"/>
    </source>
</evidence>
<feature type="transmembrane region" description="Helical" evidence="5">
    <location>
        <begin position="159"/>
        <end position="179"/>
    </location>
</feature>
<dbReference type="GO" id="GO:0006508">
    <property type="term" value="P:proteolysis"/>
    <property type="evidence" value="ECO:0007669"/>
    <property type="project" value="UniProtKB-KW"/>
</dbReference>